<evidence type="ECO:0008006" key="3">
    <source>
        <dbReference type="Google" id="ProtNLM"/>
    </source>
</evidence>
<dbReference type="AlphaFoldDB" id="A0A2T9YY43"/>
<dbReference type="GO" id="GO:0051879">
    <property type="term" value="F:Hsp90 protein binding"/>
    <property type="evidence" value="ECO:0007669"/>
    <property type="project" value="TreeGrafter"/>
</dbReference>
<dbReference type="InterPro" id="IPR051970">
    <property type="entry name" value="TEL2_Regulation"/>
</dbReference>
<sequence>MNDFLDNLDVLINIFSWSTELQKKLLLQPSDSNTSLDSSSKHSKALLTKDDTIASNLFNLKLATHTTENDTEKPPVHTSIIKDLFYQLDSTSKGKQDNLLLLKSNNKKINSDIPPKPALNCTDASNSDFKLLNNIIIYTIQSPLFHLNILPKPSKPFDPAALSLIKRENPELYDNFNSCLQYWETPIDTKIINLSHSTLQARLASFSDKIITKIALNSLYSQLFVIDPDVFALLEKAIFPYLIFSENLFFNSEKERNLWKSLIFNNINIVLGYQKTINGFDDSFNSRFSSINNQSASLLPPFKFCDILYLTEQAMSFKVFSILVGISKLSIICHNSSHIINEKASVNAAVQEFAMFVRNLCNLPDKISRLVYYKLIPKFLTRMEFFQSIISDTFDSIEILIAAPNKTVENAIAEFIVKVCRIGYTDLLAKDLYQKADSIVNNYYKNNPDSQKIAAITKWISFAENLMLSYKERIQHIFFKLLFESISNKHIELLSNVENEQSNSKKIKTQKLETFYNGIYHLSNIIEIWAKQTVNKESFYKFILDLIKINASSSSKVYTILKVIDTAPKNSIFHNVNLTSIIASEWSSLNIVSKEQHIEQVFNDSKFMSAVPIYFDLTNTCVRLAATVVAEAITKKYSYFFGNIKPEGPDDIDLDFGLDSILLLGNEQERAGNLVGNIIGESLLIKQLRILPKMDLNINSNNISNTNDFEVIWYFDYAEKFNAFANKIEKRDSILHIESKQEEPILNEADTVYAKIPDSFLSESNEASTAEFVKPRPKVFLRDCVRALRSSSNNDWEIKYDVMKSLSRVLVTCDQKELVNLSEVVCRTVMQSTYTGPDSGLDKTSIRMSATWDQSRKNSLVCIGLRLPTMIVPFLIDLVLSKDFSLIDKTIILSSISAISLTLYGTLPFPKDFEVLTNNHNLIQLKSDTNNDTDHTNLIETEETSNYTSNVDKNLLKKMNILGLVENKKNEKSEAPGIIEIKEIKTTFRSKKLDLALEEKKVKNSIRHKIVRITGIDIKGYSSFIGPNIFFPLITTLLPKNAYSSTVSRDNCFKNIWEMNSSLILERMFTVIGIILHTAGNSPHMIKMISEYFNLVISLQSLPSINRALDKQHESNGMLFSVELNEPSNQFNRNQIISLLDTLLLGMVSIVDEESPLLSHKTLILHFRAELINIFVWLKEAPEMSSGFIAMVNLGKILSNNENQVYGSIFSGNITMTKQAYKHDKININIL</sequence>
<dbReference type="OrthoDB" id="10258062at2759"/>
<evidence type="ECO:0000313" key="2">
    <source>
        <dbReference type="Proteomes" id="UP000245383"/>
    </source>
</evidence>
<organism evidence="1 2">
    <name type="scientific">Smittium simulii</name>
    <dbReference type="NCBI Taxonomy" id="133385"/>
    <lineage>
        <taxon>Eukaryota</taxon>
        <taxon>Fungi</taxon>
        <taxon>Fungi incertae sedis</taxon>
        <taxon>Zoopagomycota</taxon>
        <taxon>Kickxellomycotina</taxon>
        <taxon>Harpellomycetes</taxon>
        <taxon>Harpellales</taxon>
        <taxon>Legeriomycetaceae</taxon>
        <taxon>Smittium</taxon>
    </lineage>
</organism>
<keyword evidence="2" id="KW-1185">Reference proteome</keyword>
<dbReference type="PANTHER" id="PTHR15830">
    <property type="entry name" value="TELOMERE LENGTH REGULATION PROTEIN TEL2 FAMILY MEMBER"/>
    <property type="match status" value="1"/>
</dbReference>
<name>A0A2T9YY43_9FUNG</name>
<evidence type="ECO:0000313" key="1">
    <source>
        <dbReference type="EMBL" id="PVU97239.1"/>
    </source>
</evidence>
<accession>A0A2T9YY43</accession>
<dbReference type="STRING" id="133385.A0A2T9YY43"/>
<dbReference type="GO" id="GO:0042162">
    <property type="term" value="F:telomeric DNA binding"/>
    <property type="evidence" value="ECO:0007669"/>
    <property type="project" value="TreeGrafter"/>
</dbReference>
<gene>
    <name evidence="1" type="ORF">BB561_000675</name>
</gene>
<dbReference type="EMBL" id="MBFR01000015">
    <property type="protein sequence ID" value="PVU97239.1"/>
    <property type="molecule type" value="Genomic_DNA"/>
</dbReference>
<dbReference type="GO" id="GO:0005829">
    <property type="term" value="C:cytosol"/>
    <property type="evidence" value="ECO:0007669"/>
    <property type="project" value="TreeGrafter"/>
</dbReference>
<proteinExistence type="predicted"/>
<dbReference type="InterPro" id="IPR038528">
    <property type="entry name" value="TEL2_C_sf"/>
</dbReference>
<dbReference type="GO" id="GO:0051083">
    <property type="term" value="P:'de novo' cotranslational protein folding"/>
    <property type="evidence" value="ECO:0007669"/>
    <property type="project" value="TreeGrafter"/>
</dbReference>
<comment type="caution">
    <text evidence="1">The sequence shown here is derived from an EMBL/GenBank/DDBJ whole genome shotgun (WGS) entry which is preliminary data.</text>
</comment>
<dbReference type="Gene3D" id="1.25.40.720">
    <property type="entry name" value="Telomere length regulation protein 2, C-terminal domain"/>
    <property type="match status" value="1"/>
</dbReference>
<dbReference type="PANTHER" id="PTHR15830:SF10">
    <property type="entry name" value="TELOMERE LENGTH REGULATION PROTEIN TEL2 HOMOLOG"/>
    <property type="match status" value="1"/>
</dbReference>
<reference evidence="1 2" key="1">
    <citation type="journal article" date="2018" name="MBio">
        <title>Comparative Genomics Reveals the Core Gene Toolbox for the Fungus-Insect Symbiosis.</title>
        <authorList>
            <person name="Wang Y."/>
            <person name="Stata M."/>
            <person name="Wang W."/>
            <person name="Stajich J.E."/>
            <person name="White M.M."/>
            <person name="Moncalvo J.M."/>
        </authorList>
    </citation>
    <scope>NUCLEOTIDE SEQUENCE [LARGE SCALE GENOMIC DNA]</scope>
    <source>
        <strain evidence="1 2">SWE-8-4</strain>
    </source>
</reference>
<protein>
    <recommendedName>
        <fullName evidence="3">Telomere length regulation protein conserved domain-containing protein</fullName>
    </recommendedName>
</protein>
<dbReference type="Proteomes" id="UP000245383">
    <property type="component" value="Unassembled WGS sequence"/>
</dbReference>